<dbReference type="Proteomes" id="UP001044222">
    <property type="component" value="Chromosome 11"/>
</dbReference>
<accession>A0A9D3RQY7</accession>
<evidence type="ECO:0000313" key="3">
    <source>
        <dbReference type="EMBL" id="KAG5839984.1"/>
    </source>
</evidence>
<name>A0A9D3RQY7_ANGAN</name>
<evidence type="ECO:0000256" key="1">
    <source>
        <dbReference type="ARBA" id="ARBA00010954"/>
    </source>
</evidence>
<dbReference type="GO" id="GO:0007165">
    <property type="term" value="P:signal transduction"/>
    <property type="evidence" value="ECO:0007669"/>
    <property type="project" value="TreeGrafter"/>
</dbReference>
<feature type="compositionally biased region" description="Low complexity" evidence="2">
    <location>
        <begin position="43"/>
        <end position="59"/>
    </location>
</feature>
<feature type="region of interest" description="Disordered" evidence="2">
    <location>
        <begin position="1"/>
        <end position="59"/>
    </location>
</feature>
<comment type="caution">
    <text evidence="3">The sequence shown here is derived from an EMBL/GenBank/DDBJ whole genome shotgun (WGS) entry which is preliminary data.</text>
</comment>
<keyword evidence="4" id="KW-1185">Reference proteome</keyword>
<gene>
    <name evidence="3" type="ORF">ANANG_G00211300</name>
</gene>
<evidence type="ECO:0000256" key="2">
    <source>
        <dbReference type="SAM" id="MobiDB-lite"/>
    </source>
</evidence>
<dbReference type="AlphaFoldDB" id="A0A9D3RQY7"/>
<sequence length="541" mass="60284">MSKENSDKSPPSWEDGRRDPDKARNAAESPEPLDQSLTKKIPQRTPSPQRGSRPQSSPPKFVSVEELMETAKGVTNLALAHEIVVNGGFRVTPAQPPEGSLEKKVKDIVHKAFWDCLEAQLAEDPPSYDHAIKLLGEIKETLLSFLLPGHARLRQQIEDGLDLPLIQQQAENGALDMGKVAAFVIDTMGMLCAPSRDREIQRLRDVTAILPLFKAIFSVMDMMKLDMANFAVSSIRPHLMQQSVEYERKKFQEFLDKQPNAMDFTRKWLQDTAKALLSGDWEGGASSAGAAAPVPSMLHPLVVHNHAYLHLLKWDHASCPFPETLLMDQRRFQEMQWEVEELTIVAAVLLIVYNNAGAAISGLPGLMDRLKGTIRLLLAELHSPSFSADDEAFATIAERMCEEVRSSLAQHGFSPFSCDRQAVLRGQVAAVRLPDNSIRRLIDSRIQTYLLGFLESGQRGCPAALPGGLAPVQKELEEVAIKFSRLVNYNKLVFAPHYQKILQEVLRGRGLLSRARPHPRPHRRGRLLDTALLVSTGRPPR</sequence>
<proteinExistence type="inferred from homology"/>
<evidence type="ECO:0008006" key="5">
    <source>
        <dbReference type="Google" id="ProtNLM"/>
    </source>
</evidence>
<dbReference type="PANTHER" id="PTHR12832">
    <property type="entry name" value="TESTIS-SPECIFIC PROTEIN PBS13 T-COMPLEX 11"/>
    <property type="match status" value="1"/>
</dbReference>
<reference evidence="3" key="1">
    <citation type="submission" date="2021-01" db="EMBL/GenBank/DDBJ databases">
        <title>A chromosome-scale assembly of European eel, Anguilla anguilla.</title>
        <authorList>
            <person name="Henkel C."/>
            <person name="Jong-Raadsen S.A."/>
            <person name="Dufour S."/>
            <person name="Weltzien F.-A."/>
            <person name="Palstra A.P."/>
            <person name="Pelster B."/>
            <person name="Spaink H.P."/>
            <person name="Van Den Thillart G.E."/>
            <person name="Jansen H."/>
            <person name="Zahm M."/>
            <person name="Klopp C."/>
            <person name="Cedric C."/>
            <person name="Louis A."/>
            <person name="Berthelot C."/>
            <person name="Parey E."/>
            <person name="Roest Crollius H."/>
            <person name="Montfort J."/>
            <person name="Robinson-Rechavi M."/>
            <person name="Bucao C."/>
            <person name="Bouchez O."/>
            <person name="Gislard M."/>
            <person name="Lluch J."/>
            <person name="Milhes M."/>
            <person name="Lampietro C."/>
            <person name="Lopez Roques C."/>
            <person name="Donnadieu C."/>
            <person name="Braasch I."/>
            <person name="Desvignes T."/>
            <person name="Postlethwait J."/>
            <person name="Bobe J."/>
            <person name="Guiguen Y."/>
            <person name="Dirks R."/>
        </authorList>
    </citation>
    <scope>NUCLEOTIDE SEQUENCE</scope>
    <source>
        <strain evidence="3">Tag_6206</strain>
        <tissue evidence="3">Liver</tissue>
    </source>
</reference>
<dbReference type="PANTHER" id="PTHR12832:SF15">
    <property type="entry name" value="T-COMPLEX PROTEIN 11-LIKE PROTEIN 1"/>
    <property type="match status" value="1"/>
</dbReference>
<dbReference type="EMBL" id="JAFIRN010000011">
    <property type="protein sequence ID" value="KAG5839984.1"/>
    <property type="molecule type" value="Genomic_DNA"/>
</dbReference>
<comment type="similarity">
    <text evidence="1">Belongs to the TCP11 family.</text>
</comment>
<evidence type="ECO:0000313" key="4">
    <source>
        <dbReference type="Proteomes" id="UP001044222"/>
    </source>
</evidence>
<organism evidence="3 4">
    <name type="scientific">Anguilla anguilla</name>
    <name type="common">European freshwater eel</name>
    <name type="synonym">Muraena anguilla</name>
    <dbReference type="NCBI Taxonomy" id="7936"/>
    <lineage>
        <taxon>Eukaryota</taxon>
        <taxon>Metazoa</taxon>
        <taxon>Chordata</taxon>
        <taxon>Craniata</taxon>
        <taxon>Vertebrata</taxon>
        <taxon>Euteleostomi</taxon>
        <taxon>Actinopterygii</taxon>
        <taxon>Neopterygii</taxon>
        <taxon>Teleostei</taxon>
        <taxon>Anguilliformes</taxon>
        <taxon>Anguillidae</taxon>
        <taxon>Anguilla</taxon>
    </lineage>
</organism>
<dbReference type="Pfam" id="PF05794">
    <property type="entry name" value="Tcp11"/>
    <property type="match status" value="1"/>
</dbReference>
<protein>
    <recommendedName>
        <fullName evidence="5">T-complex 11</fullName>
    </recommendedName>
</protein>
<feature type="compositionally biased region" description="Basic and acidic residues" evidence="2">
    <location>
        <begin position="14"/>
        <end position="25"/>
    </location>
</feature>
<dbReference type="InterPro" id="IPR008862">
    <property type="entry name" value="Tcp11"/>
</dbReference>